<protein>
    <recommendedName>
        <fullName evidence="9">Glycosyltransferase family 8 protein</fullName>
    </recommendedName>
</protein>
<dbReference type="InterPro" id="IPR029044">
    <property type="entry name" value="Nucleotide-diphossugar_trans"/>
</dbReference>
<feature type="region of interest" description="Disordered" evidence="5">
    <location>
        <begin position="338"/>
        <end position="366"/>
    </location>
</feature>
<dbReference type="EMBL" id="FUEG01000003">
    <property type="protein sequence ID" value="SJL02410.1"/>
    <property type="molecule type" value="Genomic_DNA"/>
</dbReference>
<dbReference type="InterPro" id="IPR051993">
    <property type="entry name" value="Glycosyltransferase_8"/>
</dbReference>
<comment type="subcellular location">
    <subcellularLocation>
        <location evidence="1">Membrane</location>
        <topology evidence="1">Single-pass type II membrane protein</topology>
    </subcellularLocation>
</comment>
<evidence type="ECO:0000256" key="4">
    <source>
        <dbReference type="ARBA" id="ARBA00022968"/>
    </source>
</evidence>
<gene>
    <name evidence="7" type="ORF">ARMOST_05737</name>
</gene>
<dbReference type="AlphaFoldDB" id="A0A284R123"/>
<dbReference type="Gene3D" id="3.90.550.10">
    <property type="entry name" value="Spore Coat Polysaccharide Biosynthesis Protein SpsA, Chain A"/>
    <property type="match status" value="1"/>
</dbReference>
<keyword evidence="4" id="KW-0812">Transmembrane</keyword>
<keyword evidence="6" id="KW-0732">Signal</keyword>
<reference evidence="8" key="1">
    <citation type="journal article" date="2017" name="Nat. Ecol. Evol.">
        <title>Genome expansion and lineage-specific genetic innovations in the forest pathogenic fungi Armillaria.</title>
        <authorList>
            <person name="Sipos G."/>
            <person name="Prasanna A.N."/>
            <person name="Walter M.C."/>
            <person name="O'Connor E."/>
            <person name="Balint B."/>
            <person name="Krizsan K."/>
            <person name="Kiss B."/>
            <person name="Hess J."/>
            <person name="Varga T."/>
            <person name="Slot J."/>
            <person name="Riley R."/>
            <person name="Boka B."/>
            <person name="Rigling D."/>
            <person name="Barry K."/>
            <person name="Lee J."/>
            <person name="Mihaltcheva S."/>
            <person name="LaButti K."/>
            <person name="Lipzen A."/>
            <person name="Waldron R."/>
            <person name="Moloney N.M."/>
            <person name="Sperisen C."/>
            <person name="Kredics L."/>
            <person name="Vagvoelgyi C."/>
            <person name="Patrignani A."/>
            <person name="Fitzpatrick D."/>
            <person name="Nagy I."/>
            <person name="Doyle S."/>
            <person name="Anderson J.B."/>
            <person name="Grigoriev I.V."/>
            <person name="Gueldener U."/>
            <person name="Muensterkoetter M."/>
            <person name="Nagy L.G."/>
        </authorList>
    </citation>
    <scope>NUCLEOTIDE SEQUENCE [LARGE SCALE GENOMIC DNA]</scope>
    <source>
        <strain evidence="8">C18/9</strain>
    </source>
</reference>
<evidence type="ECO:0000256" key="5">
    <source>
        <dbReference type="SAM" id="MobiDB-lite"/>
    </source>
</evidence>
<dbReference type="PANTHER" id="PTHR46012:SF2">
    <property type="entry name" value="IP22168P"/>
    <property type="match status" value="1"/>
</dbReference>
<dbReference type="GO" id="GO:0035252">
    <property type="term" value="F:UDP-xylosyltransferase activity"/>
    <property type="evidence" value="ECO:0007669"/>
    <property type="project" value="TreeGrafter"/>
</dbReference>
<organism evidence="7 8">
    <name type="scientific">Armillaria ostoyae</name>
    <name type="common">Armillaria root rot fungus</name>
    <dbReference type="NCBI Taxonomy" id="47428"/>
    <lineage>
        <taxon>Eukaryota</taxon>
        <taxon>Fungi</taxon>
        <taxon>Dikarya</taxon>
        <taxon>Basidiomycota</taxon>
        <taxon>Agaricomycotina</taxon>
        <taxon>Agaricomycetes</taxon>
        <taxon>Agaricomycetidae</taxon>
        <taxon>Agaricales</taxon>
        <taxon>Marasmiineae</taxon>
        <taxon>Physalacriaceae</taxon>
        <taxon>Armillaria</taxon>
    </lineage>
</organism>
<feature type="chain" id="PRO_5012447906" description="Glycosyltransferase family 8 protein" evidence="6">
    <location>
        <begin position="29"/>
        <end position="463"/>
    </location>
</feature>
<dbReference type="OrthoDB" id="411524at2759"/>
<evidence type="ECO:0000256" key="3">
    <source>
        <dbReference type="ARBA" id="ARBA00022679"/>
    </source>
</evidence>
<keyword evidence="3" id="KW-0808">Transferase</keyword>
<evidence type="ECO:0000256" key="2">
    <source>
        <dbReference type="ARBA" id="ARBA00022676"/>
    </source>
</evidence>
<evidence type="ECO:0000256" key="1">
    <source>
        <dbReference type="ARBA" id="ARBA00004606"/>
    </source>
</evidence>
<keyword evidence="8" id="KW-1185">Reference proteome</keyword>
<evidence type="ECO:0000256" key="6">
    <source>
        <dbReference type="SAM" id="SignalP"/>
    </source>
</evidence>
<evidence type="ECO:0008006" key="9">
    <source>
        <dbReference type="Google" id="ProtNLM"/>
    </source>
</evidence>
<dbReference type="SUPFAM" id="SSF53448">
    <property type="entry name" value="Nucleotide-diphospho-sugar transferases"/>
    <property type="match status" value="1"/>
</dbReference>
<dbReference type="PANTHER" id="PTHR46012">
    <property type="entry name" value="IP22168P"/>
    <property type="match status" value="1"/>
</dbReference>
<name>A0A284R123_ARMOS</name>
<keyword evidence="2" id="KW-0328">Glycosyltransferase</keyword>
<dbReference type="Proteomes" id="UP000219338">
    <property type="component" value="Unassembled WGS sequence"/>
</dbReference>
<dbReference type="GO" id="GO:0016266">
    <property type="term" value="P:protein O-linked glycosylation via N-acetyl-galactosamine"/>
    <property type="evidence" value="ECO:0007669"/>
    <property type="project" value="TreeGrafter"/>
</dbReference>
<dbReference type="GO" id="GO:0016020">
    <property type="term" value="C:membrane"/>
    <property type="evidence" value="ECO:0007669"/>
    <property type="project" value="UniProtKB-SubCell"/>
</dbReference>
<feature type="signal peptide" evidence="6">
    <location>
        <begin position="1"/>
        <end position="28"/>
    </location>
</feature>
<proteinExistence type="predicted"/>
<keyword evidence="4" id="KW-0735">Signal-anchor</keyword>
<evidence type="ECO:0000313" key="7">
    <source>
        <dbReference type="EMBL" id="SJL02410.1"/>
    </source>
</evidence>
<dbReference type="OMA" id="RANMGHN"/>
<evidence type="ECO:0000313" key="8">
    <source>
        <dbReference type="Proteomes" id="UP000219338"/>
    </source>
</evidence>
<sequence>MIRSYKIYILCALLLLVFLSFHRWPTLPESQTSLTPLRQKLAAAIHEPVVYAPSPPPVICPEPDVQVQTHVEKVTQVETVYVHVPLEPVAISLVMIGGNIAHEGSIAIKSALIHTSRPLQFHIVCTEDNVPYLEKKFALFTKPMYSVEVTFYPVTIDRLFERLNRANMGHNPAQRSKLLLHEILVDVEKVIFIDTDMLFVVDPYELWKNFEGFDENTIIQFPTLGPKSHAGQVCSCVMLMNLSRMRNPSAMFVPSSFLPQTSITALTVMPFARAALEGVPNPFNPSENVPLDASQPTPFGDQDIYHVVWYYRKDLIKHLSLRWDVSFCRGNHQGLSLGHWDENPKDEDMTEAEQIKQQSDLEGSGDEHSVLSPGILHFNCQNQGGENVWLNQDNHVKGAPTGNPTYNNNYVTGKFGPWVTAAVRYKWTWLNRGDGSAKVTIRVMSDLRWWDERLLRTQNLEEY</sequence>
<accession>A0A284R123</accession>